<dbReference type="OrthoDB" id="7064788at2"/>
<dbReference type="RefSeq" id="WP_144842364.1">
    <property type="nucleotide sequence ID" value="NZ_VNJI01000001.1"/>
</dbReference>
<evidence type="ECO:0000313" key="2">
    <source>
        <dbReference type="Proteomes" id="UP000317036"/>
    </source>
</evidence>
<reference evidence="1 2" key="1">
    <citation type="submission" date="2019-07" db="EMBL/GenBank/DDBJ databases">
        <authorList>
            <person name="Kim J."/>
        </authorList>
    </citation>
    <scope>NUCLEOTIDE SEQUENCE [LARGE SCALE GENOMIC DNA]</scope>
    <source>
        <strain evidence="1 2">JC52</strain>
    </source>
</reference>
<dbReference type="EMBL" id="VNJI01000001">
    <property type="protein sequence ID" value="TVY11781.1"/>
    <property type="molecule type" value="Genomic_DNA"/>
</dbReference>
<dbReference type="SUPFAM" id="SSF63829">
    <property type="entry name" value="Calcium-dependent phosphotriesterase"/>
    <property type="match status" value="1"/>
</dbReference>
<organism evidence="1 2">
    <name type="scientific">Paenibacillus cremeus</name>
    <dbReference type="NCBI Taxonomy" id="2163881"/>
    <lineage>
        <taxon>Bacteria</taxon>
        <taxon>Bacillati</taxon>
        <taxon>Bacillota</taxon>
        <taxon>Bacilli</taxon>
        <taxon>Bacillales</taxon>
        <taxon>Paenibacillaceae</taxon>
        <taxon>Paenibacillus</taxon>
    </lineage>
</organism>
<dbReference type="Pfam" id="PF20055">
    <property type="entry name" value="DUF6454"/>
    <property type="match status" value="1"/>
</dbReference>
<dbReference type="Proteomes" id="UP000317036">
    <property type="component" value="Unassembled WGS sequence"/>
</dbReference>
<comment type="caution">
    <text evidence="1">The sequence shown here is derived from an EMBL/GenBank/DDBJ whole genome shotgun (WGS) entry which is preliminary data.</text>
</comment>
<protein>
    <submittedName>
        <fullName evidence="1">Uncharacterized protein</fullName>
    </submittedName>
</protein>
<dbReference type="AlphaFoldDB" id="A0A559KI32"/>
<accession>A0A559KI32</accession>
<proteinExistence type="predicted"/>
<sequence>MTQANAANLFRKLTRHTKWELKQAIPLQFNNHHAQGMLRIGDLFYMSSVELSEWPKRYDVPSVDGFDRTPGVGMGHLFVFDLQGELVQDVMLGEGDAYHPGGIDWDGTSIWVPVAEYRPQSRSLMYRVNLQTLKAEIAFRVPDHIGGVVRLGQDGDLVGNSWASRKFYVWNAQGELLKEQDNSSHFVDYQDGHYIGEGLMLVSGIAELPHPSGGAYELGGLALIDMHTLRTLHEVPITLYSPGGHVITRNPVFLEPSGDELRLYAVPDDDQGTLLIYETSHLGRK</sequence>
<keyword evidence="2" id="KW-1185">Reference proteome</keyword>
<evidence type="ECO:0000313" key="1">
    <source>
        <dbReference type="EMBL" id="TVY11781.1"/>
    </source>
</evidence>
<dbReference type="InterPro" id="IPR046312">
    <property type="entry name" value="DUF6454"/>
</dbReference>
<name>A0A559KI32_9BACL</name>
<gene>
    <name evidence="1" type="ORF">FPZ49_00345</name>
</gene>